<dbReference type="EMBL" id="CP003261">
    <property type="protein sequence ID" value="AGK95551.1"/>
    <property type="molecule type" value="Genomic_DNA"/>
</dbReference>
<dbReference type="AlphaFoldDB" id="R4K1D1"/>
<organism evidence="1 2">
    <name type="scientific">Clostridium pasteurianum BC1</name>
    <dbReference type="NCBI Taxonomy" id="86416"/>
    <lineage>
        <taxon>Bacteria</taxon>
        <taxon>Bacillati</taxon>
        <taxon>Bacillota</taxon>
        <taxon>Clostridia</taxon>
        <taxon>Eubacteriales</taxon>
        <taxon>Clostridiaceae</taxon>
        <taxon>Clostridium</taxon>
    </lineage>
</organism>
<proteinExistence type="predicted"/>
<protein>
    <submittedName>
        <fullName evidence="1">Uncharacterized protein</fullName>
    </submittedName>
</protein>
<dbReference type="HOGENOM" id="CLU_127515_3_1_9"/>
<keyword evidence="2" id="KW-1185">Reference proteome</keyword>
<dbReference type="Gene3D" id="3.40.1260.10">
    <property type="entry name" value="DsrEFH-like"/>
    <property type="match status" value="1"/>
</dbReference>
<evidence type="ECO:0000313" key="1">
    <source>
        <dbReference type="EMBL" id="AGK95551.1"/>
    </source>
</evidence>
<dbReference type="KEGG" id="cpas:Clopa_0499"/>
<dbReference type="InterPro" id="IPR027396">
    <property type="entry name" value="DsrEFH-like"/>
</dbReference>
<dbReference type="Pfam" id="PF02635">
    <property type="entry name" value="DsrE"/>
    <property type="match status" value="1"/>
</dbReference>
<reference evidence="1 2" key="1">
    <citation type="submission" date="2012-01" db="EMBL/GenBank/DDBJ databases">
        <title>Complete sequence of chromosome of Clostridium pasteurianum BC1.</title>
        <authorList>
            <consortium name="US DOE Joint Genome Institute"/>
            <person name="Lucas S."/>
            <person name="Han J."/>
            <person name="Lapidus A."/>
            <person name="Cheng J.-F."/>
            <person name="Goodwin L."/>
            <person name="Pitluck S."/>
            <person name="Peters L."/>
            <person name="Mikhailova N."/>
            <person name="Teshima H."/>
            <person name="Detter J.C."/>
            <person name="Han C."/>
            <person name="Tapia R."/>
            <person name="Land M."/>
            <person name="Hauser L."/>
            <person name="Kyrpides N."/>
            <person name="Ivanova N."/>
            <person name="Pagani I."/>
            <person name="Dunn J."/>
            <person name="Taghavi S."/>
            <person name="Francis A."/>
            <person name="van der Lelie D."/>
            <person name="Woyke T."/>
        </authorList>
    </citation>
    <scope>NUCLEOTIDE SEQUENCE [LARGE SCALE GENOMIC DNA]</scope>
    <source>
        <strain evidence="1 2">BC1</strain>
    </source>
</reference>
<dbReference type="Proteomes" id="UP000013523">
    <property type="component" value="Chromosome"/>
</dbReference>
<dbReference type="eggNOG" id="COG1416">
    <property type="taxonomic scope" value="Bacteria"/>
</dbReference>
<dbReference type="InterPro" id="IPR003787">
    <property type="entry name" value="Sulphur_relay_DsrE/F-like"/>
</dbReference>
<dbReference type="PATRIC" id="fig|86416.3.peg.477"/>
<dbReference type="OrthoDB" id="6412948at2"/>
<dbReference type="SUPFAM" id="SSF75169">
    <property type="entry name" value="DsrEFH-like"/>
    <property type="match status" value="1"/>
</dbReference>
<gene>
    <name evidence="1" type="ORF">Clopa_0499</name>
</gene>
<sequence length="117" mass="13641">MSENKVIFHIDELDKWNLLLKDVSILLDALSNDKFYIEVLATSEAVKFYDINEILNTDLNFMRNLNDKGIKFVACNNSLTTYNIKSDDIINFVDKVPIGTLELINRQSEEYIYLKAW</sequence>
<dbReference type="PANTHER" id="PTHR37691">
    <property type="entry name" value="BLR3518 PROTEIN"/>
    <property type="match status" value="1"/>
</dbReference>
<accession>R4K1D1</accession>
<dbReference type="RefSeq" id="WP_015613878.1">
    <property type="nucleotide sequence ID" value="NC_021182.1"/>
</dbReference>
<dbReference type="STRING" id="86416.Clopa_0499"/>
<evidence type="ECO:0000313" key="2">
    <source>
        <dbReference type="Proteomes" id="UP000013523"/>
    </source>
</evidence>
<dbReference type="PANTHER" id="PTHR37691:SF1">
    <property type="entry name" value="BLR3518 PROTEIN"/>
    <property type="match status" value="1"/>
</dbReference>
<name>R4K1D1_CLOPA</name>